<name>A0A383BKA7_9ZZZZ</name>
<evidence type="ECO:0000313" key="1">
    <source>
        <dbReference type="EMBL" id="SVE20271.1"/>
    </source>
</evidence>
<reference evidence="1" key="1">
    <citation type="submission" date="2018-05" db="EMBL/GenBank/DDBJ databases">
        <authorList>
            <person name="Lanie J.A."/>
            <person name="Ng W.-L."/>
            <person name="Kazmierczak K.M."/>
            <person name="Andrzejewski T.M."/>
            <person name="Davidsen T.M."/>
            <person name="Wayne K.J."/>
            <person name="Tettelin H."/>
            <person name="Glass J.I."/>
            <person name="Rusch D."/>
            <person name="Podicherti R."/>
            <person name="Tsui H.-C.T."/>
            <person name="Winkler M.E."/>
        </authorList>
    </citation>
    <scope>NUCLEOTIDE SEQUENCE</scope>
</reference>
<dbReference type="EMBL" id="UINC01201089">
    <property type="protein sequence ID" value="SVE20271.1"/>
    <property type="molecule type" value="Genomic_DNA"/>
</dbReference>
<gene>
    <name evidence="1" type="ORF">METZ01_LOCUS473125</name>
</gene>
<protein>
    <submittedName>
        <fullName evidence="1">Uncharacterized protein</fullName>
    </submittedName>
</protein>
<accession>A0A383BKA7</accession>
<feature type="non-terminal residue" evidence="1">
    <location>
        <position position="174"/>
    </location>
</feature>
<dbReference type="AlphaFoldDB" id="A0A383BKA7"/>
<sequence>MPVLPLMFKRGTEWERLPDWAEFFRVIGRCSIKEELRDATIGVLVPARAYAAAFVALGAVEASLTLPPEGFEELEDLVPGTRLSVTEDGIQRRYAFESYDRPFVERGMWAVNEITGVRSFWPERSWGKITVGDFGLDRVPASRLNREERIGPKWDEKFVKGVLGTDDLGPLLVG</sequence>
<organism evidence="1">
    <name type="scientific">marine metagenome</name>
    <dbReference type="NCBI Taxonomy" id="408172"/>
    <lineage>
        <taxon>unclassified sequences</taxon>
        <taxon>metagenomes</taxon>
        <taxon>ecological metagenomes</taxon>
    </lineage>
</organism>
<proteinExistence type="predicted"/>